<dbReference type="GO" id="GO:0005509">
    <property type="term" value="F:calcium ion binding"/>
    <property type="evidence" value="ECO:0007669"/>
    <property type="project" value="UniProtKB-UniRule"/>
</dbReference>
<comment type="caution">
    <text evidence="6">The sequence shown here is derived from an EMBL/GenBank/DDBJ whole genome shotgun (WGS) entry which is preliminary data.</text>
</comment>
<dbReference type="InterPro" id="IPR015919">
    <property type="entry name" value="Cadherin-like_sf"/>
</dbReference>
<sequence length="1008" mass="109766">MANTLSWILLYFMVYIWDSQASAPVAKNLPASVNLNEDCGTTMTLFTTIASDADGDPITFSLTVSPATSVFSVNSDGHVIYDGSTLDRVTIPQYTLTITVTAGGETVVGDLTVTITSSSADNRPYWLHSPTERNPLVEVSVREHSPAGTVVYKAVAADPEGLLVDYYNYWETPSSAIMNGGVECFEFDESAGELKVANAACFDYNDLVTPGDTGPHLEQWIEAYDGVMTTSYDYDILLAVTFLRNIPPVIHNLPDSVTLTEAQFAEEVISNVNATDNENDPLTYTVVADVTDAPFSIDSTNGSVYVTANPLFDRASTSSYILTISVSDGFNMVSSTLTVNIVVPPTTTTTTTIPPLVVNLPSSVDIREDITPPVTIFTINATGNGPIQYNIIDMAPAGPFFLNYSDGVIIVNEDSVLDYEAVFTYNITINVNDSTTMDIFNLSINLIDVNEPPRFLQYNQSIQIEEEQSIGFTIPLSITANDEDVGDSLYYWISQQTNATYFNLRNSPDVGLELADRIDFDDNTIPRVYHLEVYVNDSGGLTDKLHVYINITNVNDNSPKWVPDTYNKTIEKSQSIAAEIMQINLAIDEDDDDCLLSYTISGTNSESFTLNSDGLLSMSSNMEFTPGDLMILVLTATDCGSPSRSGNATISLGIKNETVTTEMTSIEMTSTEMTSIETTNTASQTTTSDTNSLVSHPEEGYIYSYTTRQTASTNIINENSSSTSISIGENNDVSTTGISIGENNDMYNSTIGISISEGTDNSANTNEIHENVGPATATIPTVTTELRNMNSSKQVETMETSSVAWVSGVVVGVLLVAVALIVGSILYTKKRNQKREKKQLDNNEMDDTESFYEEKQTANKTGTPLKTFDFRYNKTPPNEGIISLTDLPPSIPPRKMQYTDEPETPHLTPTQSVKHLKTSSIDSIVRSKRILDGYNDATNSTSQSRESTQDMLTVPETYTMPNSTIPVALSGSNISMSVGSLKSERSITSSVDASSGYETEDKTNGYVI</sequence>
<dbReference type="PRINTS" id="PR00205">
    <property type="entry name" value="CADHERIN"/>
</dbReference>
<feature type="region of interest" description="Disordered" evidence="3">
    <location>
        <begin position="899"/>
        <end position="919"/>
    </location>
</feature>
<dbReference type="EMBL" id="CAIIXF020000008">
    <property type="protein sequence ID" value="CAH1791772.1"/>
    <property type="molecule type" value="Genomic_DNA"/>
</dbReference>
<evidence type="ECO:0000313" key="6">
    <source>
        <dbReference type="EMBL" id="CAH1791772.1"/>
    </source>
</evidence>
<keyword evidence="7" id="KW-1185">Reference proteome</keyword>
<accession>A0A8J1XWU8</accession>
<feature type="compositionally biased region" description="Basic and acidic residues" evidence="3">
    <location>
        <begin position="999"/>
        <end position="1008"/>
    </location>
</feature>
<reference evidence="6" key="1">
    <citation type="submission" date="2022-03" db="EMBL/GenBank/DDBJ databases">
        <authorList>
            <person name="Martin C."/>
        </authorList>
    </citation>
    <scope>NUCLEOTIDE SEQUENCE</scope>
</reference>
<dbReference type="InterPro" id="IPR002126">
    <property type="entry name" value="Cadherin-like_dom"/>
</dbReference>
<organism evidence="6 7">
    <name type="scientific">Owenia fusiformis</name>
    <name type="common">Polychaete worm</name>
    <dbReference type="NCBI Taxonomy" id="6347"/>
    <lineage>
        <taxon>Eukaryota</taxon>
        <taxon>Metazoa</taxon>
        <taxon>Spiralia</taxon>
        <taxon>Lophotrochozoa</taxon>
        <taxon>Annelida</taxon>
        <taxon>Polychaeta</taxon>
        <taxon>Sedentaria</taxon>
        <taxon>Canalipalpata</taxon>
        <taxon>Sabellida</taxon>
        <taxon>Oweniida</taxon>
        <taxon>Oweniidae</taxon>
        <taxon>Owenia</taxon>
    </lineage>
</organism>
<dbReference type="AlphaFoldDB" id="A0A8J1XWU8"/>
<feature type="signal peptide" evidence="5">
    <location>
        <begin position="1"/>
        <end position="21"/>
    </location>
</feature>
<evidence type="ECO:0000256" key="2">
    <source>
        <dbReference type="ARBA" id="ARBA00022989"/>
    </source>
</evidence>
<feature type="compositionally biased region" description="Polar residues" evidence="3">
    <location>
        <begin position="985"/>
        <end position="997"/>
    </location>
</feature>
<evidence type="ECO:0000256" key="5">
    <source>
        <dbReference type="SAM" id="SignalP"/>
    </source>
</evidence>
<keyword evidence="4" id="KW-0472">Membrane</keyword>
<dbReference type="PANTHER" id="PTHR24026">
    <property type="entry name" value="FAT ATYPICAL CADHERIN-RELATED"/>
    <property type="match status" value="1"/>
</dbReference>
<gene>
    <name evidence="6" type="ORF">OFUS_LOCUS16820</name>
</gene>
<dbReference type="Pfam" id="PF00028">
    <property type="entry name" value="Cadherin"/>
    <property type="match status" value="1"/>
</dbReference>
<name>A0A8J1XWU8_OWEFU</name>
<dbReference type="PROSITE" id="PS50268">
    <property type="entry name" value="CADHERIN_2"/>
    <property type="match status" value="5"/>
</dbReference>
<evidence type="ECO:0000256" key="3">
    <source>
        <dbReference type="SAM" id="MobiDB-lite"/>
    </source>
</evidence>
<feature type="compositionally biased region" description="Polar residues" evidence="3">
    <location>
        <begin position="907"/>
        <end position="919"/>
    </location>
</feature>
<evidence type="ECO:0000256" key="1">
    <source>
        <dbReference type="ARBA" id="ARBA00022692"/>
    </source>
</evidence>
<dbReference type="GO" id="GO:0005886">
    <property type="term" value="C:plasma membrane"/>
    <property type="evidence" value="ECO:0007669"/>
    <property type="project" value="UniProtKB-SubCell"/>
</dbReference>
<dbReference type="GO" id="GO:0007156">
    <property type="term" value="P:homophilic cell adhesion via plasma membrane adhesion molecules"/>
    <property type="evidence" value="ECO:0007669"/>
    <property type="project" value="InterPro"/>
</dbReference>
<feature type="region of interest" description="Disordered" evidence="3">
    <location>
        <begin position="985"/>
        <end position="1008"/>
    </location>
</feature>
<evidence type="ECO:0000313" key="7">
    <source>
        <dbReference type="Proteomes" id="UP000749559"/>
    </source>
</evidence>
<feature type="transmembrane region" description="Helical" evidence="4">
    <location>
        <begin position="803"/>
        <end position="828"/>
    </location>
</feature>
<keyword evidence="2 4" id="KW-1133">Transmembrane helix</keyword>
<evidence type="ECO:0000256" key="4">
    <source>
        <dbReference type="SAM" id="Phobius"/>
    </source>
</evidence>
<proteinExistence type="predicted"/>
<dbReference type="Gene3D" id="2.60.40.60">
    <property type="entry name" value="Cadherins"/>
    <property type="match status" value="5"/>
</dbReference>
<dbReference type="PANTHER" id="PTHR24026:SF133">
    <property type="entry name" value="CADHERIN-RELATED FAMILY MEMBER 2"/>
    <property type="match status" value="1"/>
</dbReference>
<dbReference type="OrthoDB" id="6086648at2759"/>
<dbReference type="CDD" id="cd11304">
    <property type="entry name" value="Cadherin_repeat"/>
    <property type="match status" value="5"/>
</dbReference>
<dbReference type="SUPFAM" id="SSF49313">
    <property type="entry name" value="Cadherin-like"/>
    <property type="match status" value="5"/>
</dbReference>
<feature type="chain" id="PRO_5043758894" evidence="5">
    <location>
        <begin position="22"/>
        <end position="1008"/>
    </location>
</feature>
<protein>
    <submittedName>
        <fullName evidence="6">Uncharacterized protein</fullName>
    </submittedName>
</protein>
<keyword evidence="5" id="KW-0732">Signal</keyword>
<dbReference type="Proteomes" id="UP000749559">
    <property type="component" value="Unassembled WGS sequence"/>
</dbReference>
<dbReference type="SMART" id="SM00112">
    <property type="entry name" value="CA"/>
    <property type="match status" value="5"/>
</dbReference>
<keyword evidence="1 4" id="KW-0812">Transmembrane</keyword>